<evidence type="ECO:0000313" key="2">
    <source>
        <dbReference type="Proteomes" id="UP000315095"/>
    </source>
</evidence>
<accession>A0A4V0WMI5</accession>
<comment type="caution">
    <text evidence="1">The sequence shown here is derived from an EMBL/GenBank/DDBJ whole genome shotgun (WGS) entry which is preliminary data.</text>
</comment>
<keyword evidence="2" id="KW-1185">Reference proteome</keyword>
<organism evidence="1 2">
    <name type="scientific">Komagataeibacter diospyri</name>
    <dbReference type="NCBI Taxonomy" id="1932662"/>
    <lineage>
        <taxon>Bacteria</taxon>
        <taxon>Pseudomonadati</taxon>
        <taxon>Pseudomonadota</taxon>
        <taxon>Alphaproteobacteria</taxon>
        <taxon>Acetobacterales</taxon>
        <taxon>Acetobacteraceae</taxon>
        <taxon>Komagataeibacter</taxon>
    </lineage>
</organism>
<proteinExistence type="predicted"/>
<protein>
    <submittedName>
        <fullName evidence="1">Uncharacterized protein</fullName>
    </submittedName>
</protein>
<dbReference type="AlphaFoldDB" id="A0A4V0WMI5"/>
<gene>
    <name evidence="1" type="ORF">MSKU9_1933</name>
</gene>
<evidence type="ECO:0000313" key="1">
    <source>
        <dbReference type="EMBL" id="GCE83792.1"/>
    </source>
</evidence>
<reference evidence="2" key="1">
    <citation type="submission" date="2017-01" db="EMBL/GenBank/DDBJ databases">
        <title>Komagataeibacter sp. MSKU9 whole genome sequencing project.</title>
        <authorList>
            <person name="Matsutani M."/>
            <person name="Naloka K."/>
            <person name="Theeragool G."/>
            <person name="Yakushi T."/>
            <person name="Matsushita K."/>
        </authorList>
    </citation>
    <scope>NUCLEOTIDE SEQUENCE [LARGE SCALE GENOMIC DNA]</scope>
    <source>
        <strain evidence="2">MSKU9</strain>
    </source>
</reference>
<name>A0A4V0WMI5_9PROT</name>
<dbReference type="EMBL" id="BDLU01000041">
    <property type="protein sequence ID" value="GCE83792.1"/>
    <property type="molecule type" value="Genomic_DNA"/>
</dbReference>
<sequence length="439" mass="49486">MFDNIIFLSGANYMSTDRKDWISDFLSLFQPVIKHAVGKEPAWSTLEMSADLPESYRKPGTLLIGHEISKKQALDLNAAGVSFMDIRISPLRFMVQDNIFAISTNRTEPRDILAEFAMPPFDIAVEARALALSLRYRDLGQHQFPAGSLVFFTEQPGGADSIHYGDEVSLHDYKHEIQYLSEHYPERYMICRPNDPPEDITLLENMGFRPASANFYAVLGSRNVAAVAAIRSGILSEAQYFGKKVHALEQPTTRLWKDSGDYNDGSSWFFNIAPDHALSSLFWKNVLAGKTCFPPDRAAIRRPQDLIRRALNNWNSSAIGLNLYNQMWHETVGNHIVGLRHLLQEENGFRLGQRPDADQRGCAALTGRWRWFSGEVVHIEADGHARSDSDFGRLAGSADEWTIHWVRRNLIDRLKLDETGGSLFVQNQYGDGGEAARLA</sequence>
<dbReference type="Proteomes" id="UP000315095">
    <property type="component" value="Unassembled WGS sequence"/>
</dbReference>